<reference evidence="1 2" key="1">
    <citation type="submission" date="2024-10" db="EMBL/GenBank/DDBJ databases">
        <authorList>
            <person name="Kim D."/>
        </authorList>
    </citation>
    <scope>NUCLEOTIDE SEQUENCE [LARGE SCALE GENOMIC DNA]</scope>
    <source>
        <strain evidence="1">Taebaek</strain>
    </source>
</reference>
<proteinExistence type="predicted"/>
<comment type="caution">
    <text evidence="1">The sequence shown here is derived from an EMBL/GenBank/DDBJ whole genome shotgun (WGS) entry which is preliminary data.</text>
</comment>
<name>A0ABD2HUQ2_HETSC</name>
<evidence type="ECO:0000313" key="1">
    <source>
        <dbReference type="EMBL" id="KAL3072124.1"/>
    </source>
</evidence>
<organism evidence="1 2">
    <name type="scientific">Heterodera schachtii</name>
    <name type="common">Sugarbeet cyst nematode worm</name>
    <name type="synonym">Tylenchus schachtii</name>
    <dbReference type="NCBI Taxonomy" id="97005"/>
    <lineage>
        <taxon>Eukaryota</taxon>
        <taxon>Metazoa</taxon>
        <taxon>Ecdysozoa</taxon>
        <taxon>Nematoda</taxon>
        <taxon>Chromadorea</taxon>
        <taxon>Rhabditida</taxon>
        <taxon>Tylenchina</taxon>
        <taxon>Tylenchomorpha</taxon>
        <taxon>Tylenchoidea</taxon>
        <taxon>Heteroderidae</taxon>
        <taxon>Heteroderinae</taxon>
        <taxon>Heterodera</taxon>
    </lineage>
</organism>
<dbReference type="EMBL" id="JBICCN010000374">
    <property type="protein sequence ID" value="KAL3072124.1"/>
    <property type="molecule type" value="Genomic_DNA"/>
</dbReference>
<evidence type="ECO:0000313" key="2">
    <source>
        <dbReference type="Proteomes" id="UP001620645"/>
    </source>
</evidence>
<protein>
    <recommendedName>
        <fullName evidence="3">Secreted protein</fullName>
    </recommendedName>
</protein>
<keyword evidence="2" id="KW-1185">Reference proteome</keyword>
<sequence>MTEIAAKMKRKRSMLHVCLRLCRCALARRRTHFEAEYVRPPARCPRWEAPAGRGAADTGWRAVSTGAALHHHTHPPTRHLNCVRQSRQPLISVFLCFAC</sequence>
<dbReference type="AlphaFoldDB" id="A0ABD2HUQ2"/>
<gene>
    <name evidence="1" type="ORF">niasHS_016299</name>
</gene>
<accession>A0ABD2HUQ2</accession>
<dbReference type="Proteomes" id="UP001620645">
    <property type="component" value="Unassembled WGS sequence"/>
</dbReference>
<evidence type="ECO:0008006" key="3">
    <source>
        <dbReference type="Google" id="ProtNLM"/>
    </source>
</evidence>